<accession>A0ABM5Z6D5</accession>
<gene>
    <name evidence="3" type="ORF">CPter291_2348</name>
</gene>
<dbReference type="Gene3D" id="3.40.50.850">
    <property type="entry name" value="Isochorismatase-like"/>
    <property type="match status" value="1"/>
</dbReference>
<keyword evidence="1" id="KW-0378">Hydrolase</keyword>
<dbReference type="PANTHER" id="PTHR43540">
    <property type="entry name" value="PEROXYUREIDOACRYLATE/UREIDOACRYLATE AMIDOHYDROLASE-RELATED"/>
    <property type="match status" value="1"/>
</dbReference>
<protein>
    <submittedName>
        <fullName evidence="3">Isochorismatase family protein</fullName>
    </submittedName>
</protein>
<keyword evidence="4" id="KW-1185">Reference proteome</keyword>
<name>A0ABM5Z6D5_9BURK</name>
<organism evidence="3 4">
    <name type="scientific">Collimonas pratensis</name>
    <dbReference type="NCBI Taxonomy" id="279113"/>
    <lineage>
        <taxon>Bacteria</taxon>
        <taxon>Pseudomonadati</taxon>
        <taxon>Pseudomonadota</taxon>
        <taxon>Betaproteobacteria</taxon>
        <taxon>Burkholderiales</taxon>
        <taxon>Oxalobacteraceae</taxon>
        <taxon>Collimonas</taxon>
    </lineage>
</organism>
<evidence type="ECO:0000259" key="2">
    <source>
        <dbReference type="Pfam" id="PF00857"/>
    </source>
</evidence>
<dbReference type="SUPFAM" id="SSF52499">
    <property type="entry name" value="Isochorismatase-like hydrolases"/>
    <property type="match status" value="1"/>
</dbReference>
<dbReference type="InterPro" id="IPR050272">
    <property type="entry name" value="Isochorismatase-like_hydrls"/>
</dbReference>
<sequence>MKSALLIIDVQHDLFEGSRRPFEADAVIERINALTAKARAAGAPVVFVQHEEADSPLEYNSPGWQLQHGLQVKDSDTRLRKKTSDSFLRTELRELLTTWQVDHLVICGYASEFCVDTTVRSAAAQGYPVTLVSDAHTTHDKPHASGQQIRTHENATLPNVDSFGVKITAVTTAEVSFA</sequence>
<dbReference type="InterPro" id="IPR036380">
    <property type="entry name" value="Isochorismatase-like_sf"/>
</dbReference>
<proteinExistence type="predicted"/>
<reference evidence="3 4" key="1">
    <citation type="submission" date="2015-11" db="EMBL/GenBank/DDBJ databases">
        <title>Exploring the genomic traits of fungus-feeding bacterial genus Collimonas.</title>
        <authorList>
            <person name="Song C."/>
            <person name="Schmidt R."/>
            <person name="de Jager V."/>
            <person name="Krzyzanowska D."/>
            <person name="Jongedijk E."/>
            <person name="Cankar K."/>
            <person name="Beekwilder J."/>
            <person name="van Veen A."/>
            <person name="de Boer W."/>
            <person name="van Veen J.A."/>
            <person name="Garbeva P."/>
        </authorList>
    </citation>
    <scope>NUCLEOTIDE SEQUENCE [LARGE SCALE GENOMIC DNA]</scope>
    <source>
        <strain evidence="3 4">Ter291</strain>
    </source>
</reference>
<dbReference type="Proteomes" id="UP000074914">
    <property type="component" value="Chromosome"/>
</dbReference>
<feature type="domain" description="Isochorismatase-like" evidence="2">
    <location>
        <begin position="3"/>
        <end position="143"/>
    </location>
</feature>
<evidence type="ECO:0000313" key="4">
    <source>
        <dbReference type="Proteomes" id="UP000074914"/>
    </source>
</evidence>
<dbReference type="CDD" id="cd01014">
    <property type="entry name" value="nicotinamidase_related"/>
    <property type="match status" value="1"/>
</dbReference>
<evidence type="ECO:0000313" key="3">
    <source>
        <dbReference type="EMBL" id="AMP14605.1"/>
    </source>
</evidence>
<dbReference type="Pfam" id="PF00857">
    <property type="entry name" value="Isochorismatase"/>
    <property type="match status" value="1"/>
</dbReference>
<dbReference type="RefSeq" id="WP_062114921.1">
    <property type="nucleotide sequence ID" value="NZ_CP013236.1"/>
</dbReference>
<evidence type="ECO:0000256" key="1">
    <source>
        <dbReference type="ARBA" id="ARBA00022801"/>
    </source>
</evidence>
<dbReference type="EMBL" id="CP013236">
    <property type="protein sequence ID" value="AMP14605.1"/>
    <property type="molecule type" value="Genomic_DNA"/>
</dbReference>
<dbReference type="InterPro" id="IPR000868">
    <property type="entry name" value="Isochorismatase-like_dom"/>
</dbReference>
<dbReference type="PANTHER" id="PTHR43540:SF14">
    <property type="entry name" value="ISOCHORISMATASE"/>
    <property type="match status" value="1"/>
</dbReference>